<reference evidence="11" key="1">
    <citation type="submission" date="2022-08" db="EMBL/GenBank/DDBJ databases">
        <title>Chryseobacterium antibioticum,isolated from the rhizosphere soil of Pyrola in Tibet.</title>
        <authorList>
            <person name="Kan Y."/>
        </authorList>
    </citation>
    <scope>NUCLEOTIDE SEQUENCE</scope>
    <source>
        <strain evidence="11">Pc2-12</strain>
    </source>
</reference>
<evidence type="ECO:0000256" key="3">
    <source>
        <dbReference type="ARBA" id="ARBA00022679"/>
    </source>
</evidence>
<evidence type="ECO:0000256" key="6">
    <source>
        <dbReference type="ARBA" id="ARBA00023125"/>
    </source>
</evidence>
<evidence type="ECO:0000313" key="12">
    <source>
        <dbReference type="Proteomes" id="UP001142057"/>
    </source>
</evidence>
<evidence type="ECO:0000259" key="10">
    <source>
        <dbReference type="Pfam" id="PF12950"/>
    </source>
</evidence>
<dbReference type="GO" id="GO:0032259">
    <property type="term" value="P:methylation"/>
    <property type="evidence" value="ECO:0007669"/>
    <property type="project" value="UniProtKB-KW"/>
</dbReference>
<keyword evidence="2 11" id="KW-0489">Methyltransferase</keyword>
<keyword evidence="8" id="KW-0175">Coiled coil</keyword>
<organism evidence="11 12">
    <name type="scientific">Chryseobacterium pyrolae</name>
    <dbReference type="NCBI Taxonomy" id="2987481"/>
    <lineage>
        <taxon>Bacteria</taxon>
        <taxon>Pseudomonadati</taxon>
        <taxon>Bacteroidota</taxon>
        <taxon>Flavobacteriia</taxon>
        <taxon>Flavobacteriales</taxon>
        <taxon>Weeksellaceae</taxon>
        <taxon>Chryseobacterium group</taxon>
        <taxon>Chryseobacterium</taxon>
    </lineage>
</organism>
<dbReference type="Gene3D" id="3.40.50.150">
    <property type="entry name" value="Vaccinia Virus protein VP39"/>
    <property type="match status" value="1"/>
</dbReference>
<dbReference type="PRINTS" id="PR00507">
    <property type="entry name" value="N12N6MTFRASE"/>
</dbReference>
<evidence type="ECO:0000256" key="8">
    <source>
        <dbReference type="SAM" id="Coils"/>
    </source>
</evidence>
<keyword evidence="3" id="KW-0808">Transferase</keyword>
<dbReference type="Pfam" id="PF12950">
    <property type="entry name" value="TaqI_C"/>
    <property type="match status" value="1"/>
</dbReference>
<dbReference type="SUPFAM" id="SSF53335">
    <property type="entry name" value="S-adenosyl-L-methionine-dependent methyltransferases"/>
    <property type="match status" value="1"/>
</dbReference>
<keyword evidence="5" id="KW-0680">Restriction system</keyword>
<name>A0ABT2IEU6_9FLAO</name>
<evidence type="ECO:0000259" key="9">
    <source>
        <dbReference type="Pfam" id="PF07669"/>
    </source>
</evidence>
<evidence type="ECO:0000256" key="1">
    <source>
        <dbReference type="ARBA" id="ARBA00011900"/>
    </source>
</evidence>
<feature type="domain" description="TaqI-like C-terminal specificity" evidence="10">
    <location>
        <begin position="851"/>
        <end position="1002"/>
    </location>
</feature>
<evidence type="ECO:0000313" key="11">
    <source>
        <dbReference type="EMBL" id="MCT2407160.1"/>
    </source>
</evidence>
<gene>
    <name evidence="11" type="ORF">NZD88_06360</name>
</gene>
<dbReference type="GO" id="GO:0008168">
    <property type="term" value="F:methyltransferase activity"/>
    <property type="evidence" value="ECO:0007669"/>
    <property type="project" value="UniProtKB-KW"/>
</dbReference>
<protein>
    <recommendedName>
        <fullName evidence="1">site-specific DNA-methyltransferase (adenine-specific)</fullName>
        <ecNumber evidence="1">2.1.1.72</ecNumber>
    </recommendedName>
</protein>
<feature type="coiled-coil region" evidence="8">
    <location>
        <begin position="580"/>
        <end position="607"/>
    </location>
</feature>
<accession>A0ABT2IEU6</accession>
<evidence type="ECO:0000256" key="5">
    <source>
        <dbReference type="ARBA" id="ARBA00022747"/>
    </source>
</evidence>
<evidence type="ECO:0000256" key="4">
    <source>
        <dbReference type="ARBA" id="ARBA00022691"/>
    </source>
</evidence>
<dbReference type="InterPro" id="IPR011639">
    <property type="entry name" value="MethylTrfase_TaqI-like_dom"/>
</dbReference>
<dbReference type="InterPro" id="IPR029063">
    <property type="entry name" value="SAM-dependent_MTases_sf"/>
</dbReference>
<dbReference type="PANTHER" id="PTHR33841">
    <property type="entry name" value="DNA METHYLTRANSFERASE YEEA-RELATED"/>
    <property type="match status" value="1"/>
</dbReference>
<dbReference type="PANTHER" id="PTHR33841:SF1">
    <property type="entry name" value="DNA METHYLTRANSFERASE A"/>
    <property type="match status" value="1"/>
</dbReference>
<evidence type="ECO:0000256" key="2">
    <source>
        <dbReference type="ARBA" id="ARBA00022603"/>
    </source>
</evidence>
<dbReference type="InterPro" id="IPR050953">
    <property type="entry name" value="N4_N6_ade-DNA_methylase"/>
</dbReference>
<dbReference type="EC" id="2.1.1.72" evidence="1"/>
<proteinExistence type="predicted"/>
<comment type="catalytic activity">
    <reaction evidence="7">
        <text>a 2'-deoxyadenosine in DNA + S-adenosyl-L-methionine = an N(6)-methyl-2'-deoxyadenosine in DNA + S-adenosyl-L-homocysteine + H(+)</text>
        <dbReference type="Rhea" id="RHEA:15197"/>
        <dbReference type="Rhea" id="RHEA-COMP:12418"/>
        <dbReference type="Rhea" id="RHEA-COMP:12419"/>
        <dbReference type="ChEBI" id="CHEBI:15378"/>
        <dbReference type="ChEBI" id="CHEBI:57856"/>
        <dbReference type="ChEBI" id="CHEBI:59789"/>
        <dbReference type="ChEBI" id="CHEBI:90615"/>
        <dbReference type="ChEBI" id="CHEBI:90616"/>
        <dbReference type="EC" id="2.1.1.72"/>
    </reaction>
</comment>
<comment type="caution">
    <text evidence="11">The sequence shown here is derived from an EMBL/GenBank/DDBJ whole genome shotgun (WGS) entry which is preliminary data.</text>
</comment>
<dbReference type="RefSeq" id="WP_259828301.1">
    <property type="nucleotide sequence ID" value="NZ_JANZQH010000002.1"/>
</dbReference>
<dbReference type="InterPro" id="IPR025931">
    <property type="entry name" value="TaqI_C"/>
</dbReference>
<dbReference type="Pfam" id="PF07669">
    <property type="entry name" value="Eco57I"/>
    <property type="match status" value="1"/>
</dbReference>
<dbReference type="EMBL" id="JANZQH010000002">
    <property type="protein sequence ID" value="MCT2407160.1"/>
    <property type="molecule type" value="Genomic_DNA"/>
</dbReference>
<keyword evidence="6" id="KW-0238">DNA-binding</keyword>
<evidence type="ECO:0000256" key="7">
    <source>
        <dbReference type="ARBA" id="ARBA00047942"/>
    </source>
</evidence>
<dbReference type="PROSITE" id="PS00092">
    <property type="entry name" value="N6_MTASE"/>
    <property type="match status" value="1"/>
</dbReference>
<feature type="domain" description="Type II methyltransferase M.TaqI-like" evidence="9">
    <location>
        <begin position="506"/>
        <end position="735"/>
    </location>
</feature>
<dbReference type="InterPro" id="IPR002052">
    <property type="entry name" value="DNA_methylase_N6_adenine_CS"/>
</dbReference>
<dbReference type="Proteomes" id="UP001142057">
    <property type="component" value="Unassembled WGS sequence"/>
</dbReference>
<keyword evidence="4" id="KW-0949">S-adenosyl-L-methionine</keyword>
<keyword evidence="12" id="KW-1185">Reference proteome</keyword>
<sequence length="1131" mass="130936">MTKAEIRKILESPYDRKVWKNFLQTQFTNNKLNAEDRVITLADKTITKKCLSLGNYEINEFTKIGIFEIELNEKVNLSRNRVALRNLIKDISSQVAGAMVVFVQGEKWRFSYISKRKIKNSETNLIETQETAPKRYTYLFGKGEKALTAAQRFDKLIQKQKENLYQFLNLEDFEDAFSVEKLGKEFFKNYKEIYEDFVEYITGSRYVKKGGKWTVTKVHDPHFDFNDIFKNDDKAVRDFFKRMLGRIVFLYFIQKKGWLAVEKGKNWDEGNSEYLYQLYKNAKYKELFYSDYLVPLFFDTLNNPQSENENQDFRFPYLNGGLFDRSQDFQYDKIALPSSIFDKLFENFNNFNFTVYEDAPDEHTIAVDPEMLGHIFENLLEDNKDKGAFYTPKEIVHYMSKESLLAYLISKNELEGAKNEVAKSAIRKIISQEELDESELKFAEKQAFKIIDDLKQVKICDPAIGSGAFPMGLLQEIFNAQIFLMEMSGFTKKVSDAEIKKHIIEESIYGVDIDPGAVDIARLRFWLSLVVDEPKPQPLPNLSFKIVCANTLVPLGQPKGDLGLTNEIADEIEKIRDRYFDANKENKKDLEREFRNLQNKLWTTSREWATGEDAEIYKRISEFNPFEDKSCSWFDSWWMFGIKDGFDIVIGNPPYGAKLSKDEKSLFKALYSNVHMRTPDTFNYFISKSFILLKDKGILSFIVPNNLLFQNENTKTRDLLINKNYLKRIINLGDNTFENADVPTCIFVTVKTSIEDYEIAYSDNRKQTISTIDFDQAQKLLSNKEISEVPDLVIGVSSSTVKIMKDIAEKSWTVDEIALEVASGISTGSDKVFRITEEVALNKGFEKEILKPILVGGEIDKYSVNYKGNVLIYTSRETQIESYPKIKNYLLEFKDKLSQRSESKAGILPWYALGRQRYPALFDETKIILRQTSDNIRATLDKKAYYTLNSILVFKIAENYSVSYEFALLSLNSKLNSLVYKNITQEEGRTFAEVKPQNVRKLFIPKISVEEQKTFDVLCNYLLYLNNSQNDPISTRISNKVISQAFEDLVDACIVETIYADEMKKQNVQILVYVKGIIDELSNMNVDIKQQITDLFVHLTSSHSEVRNRLKLMSLKCPDTVGKILSPNEED</sequence>